<dbReference type="GO" id="GO:0007089">
    <property type="term" value="P:traversing start control point of mitotic cell cycle"/>
    <property type="evidence" value="ECO:0007669"/>
    <property type="project" value="UniProtKB-ARBA"/>
</dbReference>
<reference evidence="9" key="1">
    <citation type="journal article" date="2021" name="Open Biol.">
        <title>Shared evolutionary footprints suggest mitochondrial oxidative damage underlies multiple complex I losses in fungi.</title>
        <authorList>
            <person name="Schikora-Tamarit M.A."/>
            <person name="Marcet-Houben M."/>
            <person name="Nosek J."/>
            <person name="Gabaldon T."/>
        </authorList>
    </citation>
    <scope>NUCLEOTIDE SEQUENCE</scope>
    <source>
        <strain evidence="9">CBS2887</strain>
    </source>
</reference>
<dbReference type="PROSITE" id="PS00292">
    <property type="entry name" value="CYCLINS"/>
    <property type="match status" value="1"/>
</dbReference>
<dbReference type="GO" id="GO:0051301">
    <property type="term" value="P:cell division"/>
    <property type="evidence" value="ECO:0007669"/>
    <property type="project" value="UniProtKB-KW"/>
</dbReference>
<keyword evidence="2" id="KW-0132">Cell division</keyword>
<evidence type="ECO:0000256" key="3">
    <source>
        <dbReference type="ARBA" id="ARBA00023127"/>
    </source>
</evidence>
<evidence type="ECO:0000256" key="5">
    <source>
        <dbReference type="ARBA" id="ARBA00053308"/>
    </source>
</evidence>
<dbReference type="Gene3D" id="1.10.472.10">
    <property type="entry name" value="Cyclin-like"/>
    <property type="match status" value="1"/>
</dbReference>
<dbReference type="SMART" id="SM00385">
    <property type="entry name" value="CYCLIN"/>
    <property type="match status" value="1"/>
</dbReference>
<comment type="function">
    <text evidence="5">Essential for the control of the cell cycle at the G1/S (start) transition. Interacts with the CDC28 protein kinase to form MPF.</text>
</comment>
<keyword evidence="10" id="KW-1185">Reference proteome</keyword>
<dbReference type="InterPro" id="IPR048258">
    <property type="entry name" value="Cyclins_cyclin-box"/>
</dbReference>
<dbReference type="GO" id="GO:0016538">
    <property type="term" value="F:cyclin-dependent protein serine/threonine kinase regulator activity"/>
    <property type="evidence" value="ECO:0007669"/>
    <property type="project" value="UniProtKB-ARBA"/>
</dbReference>
<dbReference type="PANTHER" id="PTHR21615">
    <property type="entry name" value="CYCLIN N-TERMINAL DOMAIN-CONTAINING PROTEIN 1"/>
    <property type="match status" value="1"/>
</dbReference>
<sequence length="403" mass="46284">MSLGLRVTAEQKPYALELSNNEISTHYSMIAEYQDELTDSTVQSNQFHKPDLSLISQQPELEEDLRTPLLEYLFRVAVKTKVTNGIFIYAIKLFDRYCSKRIVLRNQIQLVLLTCLWLSAKTLGGCNHIINNTNVPTGGRFFGPNPRARIPRLAELVQLTSTSSNFDQGMFVQMERHILNTLNWDLTDAELQDWVLTSEEMNYMQMEETSLEFDIIVLKNFLMDVSMFELGFIELQPWEVASLIYQILECFFNFKLQFQSNLNIPERVLFSEGSIKLQNMFISKILQLVSGESAIVQHYTDKHTDIISKFINFLLLSVNPPAPTYKDSYPISPLDSPTSMKNGSSTPQAQYIHHSASVLDLSHQCNYFNYHQFLPYTPPSSRRGSPVGMTHNHSYTRTSSFKI</sequence>
<organism evidence="9 10">
    <name type="scientific">Wickerhamomyces pijperi</name>
    <name type="common">Yeast</name>
    <name type="synonym">Pichia pijperi</name>
    <dbReference type="NCBI Taxonomy" id="599730"/>
    <lineage>
        <taxon>Eukaryota</taxon>
        <taxon>Fungi</taxon>
        <taxon>Dikarya</taxon>
        <taxon>Ascomycota</taxon>
        <taxon>Saccharomycotina</taxon>
        <taxon>Saccharomycetes</taxon>
        <taxon>Phaffomycetales</taxon>
        <taxon>Wickerhamomycetaceae</taxon>
        <taxon>Wickerhamomyces</taxon>
    </lineage>
</organism>
<proteinExistence type="inferred from homology"/>
<evidence type="ECO:0000256" key="1">
    <source>
        <dbReference type="ARBA" id="ARBA00008742"/>
    </source>
</evidence>
<dbReference type="InterPro" id="IPR036915">
    <property type="entry name" value="Cyclin-like_sf"/>
</dbReference>
<feature type="compositionally biased region" description="Polar residues" evidence="7">
    <location>
        <begin position="391"/>
        <end position="403"/>
    </location>
</feature>
<name>A0A9P8QBK9_WICPI</name>
<dbReference type="EMBL" id="JAEUBG010001377">
    <property type="protein sequence ID" value="KAH3686500.1"/>
    <property type="molecule type" value="Genomic_DNA"/>
</dbReference>
<accession>A0A9P8QBK9</accession>
<dbReference type="InterPro" id="IPR006671">
    <property type="entry name" value="Cyclin_N"/>
</dbReference>
<evidence type="ECO:0000256" key="7">
    <source>
        <dbReference type="SAM" id="MobiDB-lite"/>
    </source>
</evidence>
<dbReference type="Pfam" id="PF00134">
    <property type="entry name" value="Cyclin_N"/>
    <property type="match status" value="1"/>
</dbReference>
<dbReference type="GO" id="GO:0000307">
    <property type="term" value="C:cyclin-dependent protein kinase holoenzyme complex"/>
    <property type="evidence" value="ECO:0007669"/>
    <property type="project" value="UniProtKB-ARBA"/>
</dbReference>
<dbReference type="AlphaFoldDB" id="A0A9P8QBK9"/>
<keyword evidence="3 6" id="KW-0195">Cyclin</keyword>
<dbReference type="FunFam" id="1.10.472.10:FF:000080">
    <property type="entry name" value="G1/S-specific cyclin"/>
    <property type="match status" value="1"/>
</dbReference>
<dbReference type="InterPro" id="IPR013763">
    <property type="entry name" value="Cyclin-like_dom"/>
</dbReference>
<dbReference type="OrthoDB" id="5590282at2759"/>
<evidence type="ECO:0000259" key="8">
    <source>
        <dbReference type="SMART" id="SM00385"/>
    </source>
</evidence>
<evidence type="ECO:0000256" key="4">
    <source>
        <dbReference type="ARBA" id="ARBA00023306"/>
    </source>
</evidence>
<evidence type="ECO:0000256" key="6">
    <source>
        <dbReference type="RuleBase" id="RU000383"/>
    </source>
</evidence>
<feature type="domain" description="Cyclin-like" evidence="8">
    <location>
        <begin position="71"/>
        <end position="180"/>
    </location>
</feature>
<dbReference type="PANTHER" id="PTHR21615:SF2">
    <property type="entry name" value="CYCLIN N-TERMINAL DOMAIN-CONTAINING PROTEIN 1"/>
    <property type="match status" value="1"/>
</dbReference>
<protein>
    <recommendedName>
        <fullName evidence="8">Cyclin-like domain-containing protein</fullName>
    </recommendedName>
</protein>
<feature type="region of interest" description="Disordered" evidence="7">
    <location>
        <begin position="381"/>
        <end position="403"/>
    </location>
</feature>
<evidence type="ECO:0000313" key="10">
    <source>
        <dbReference type="Proteomes" id="UP000774326"/>
    </source>
</evidence>
<keyword evidence="4" id="KW-0131">Cell cycle</keyword>
<reference evidence="9" key="2">
    <citation type="submission" date="2021-01" db="EMBL/GenBank/DDBJ databases">
        <authorList>
            <person name="Schikora-Tamarit M.A."/>
        </authorList>
    </citation>
    <scope>NUCLEOTIDE SEQUENCE</scope>
    <source>
        <strain evidence="9">CBS2887</strain>
    </source>
</reference>
<gene>
    <name evidence="9" type="ORF">WICPIJ_002517</name>
</gene>
<comment type="similarity">
    <text evidence="1 6">Belongs to the cyclin family.</text>
</comment>
<evidence type="ECO:0000313" key="9">
    <source>
        <dbReference type="EMBL" id="KAH3686500.1"/>
    </source>
</evidence>
<comment type="caution">
    <text evidence="9">The sequence shown here is derived from an EMBL/GenBank/DDBJ whole genome shotgun (WGS) entry which is preliminary data.</text>
</comment>
<dbReference type="SUPFAM" id="SSF47954">
    <property type="entry name" value="Cyclin-like"/>
    <property type="match status" value="1"/>
</dbReference>
<dbReference type="Proteomes" id="UP000774326">
    <property type="component" value="Unassembled WGS sequence"/>
</dbReference>
<evidence type="ECO:0000256" key="2">
    <source>
        <dbReference type="ARBA" id="ARBA00022618"/>
    </source>
</evidence>